<protein>
    <recommendedName>
        <fullName evidence="3 4">Diaminopimelate epimerase</fullName>
        <shortName evidence="3">DAP epimerase</shortName>
        <ecNumber evidence="3 4">5.1.1.7</ecNumber>
    </recommendedName>
    <alternativeName>
        <fullName evidence="3">PLP-independent amino acid racemase</fullName>
    </alternativeName>
</protein>
<comment type="function">
    <text evidence="3">Catalyzes the stereoinversion of LL-2,6-diaminopimelate (L,L-DAP) to meso-diaminopimelate (meso-DAP), a precursor of L-lysine and an essential component of the bacterial peptidoglycan.</text>
</comment>
<comment type="subunit">
    <text evidence="3">Homodimer.</text>
</comment>
<keyword evidence="3" id="KW-0457">Lysine biosynthesis</keyword>
<proteinExistence type="inferred from homology"/>
<feature type="binding site" evidence="3">
    <location>
        <begin position="187"/>
        <end position="188"/>
    </location>
    <ligand>
        <name>substrate</name>
    </ligand>
</feature>
<keyword evidence="3" id="KW-0963">Cytoplasm</keyword>
<dbReference type="InterPro" id="IPR001653">
    <property type="entry name" value="DAP_epimerase_DapF"/>
</dbReference>
<evidence type="ECO:0000256" key="4">
    <source>
        <dbReference type="NCBIfam" id="TIGR00652"/>
    </source>
</evidence>
<dbReference type="GO" id="GO:0008837">
    <property type="term" value="F:diaminopimelate epimerase activity"/>
    <property type="evidence" value="ECO:0007669"/>
    <property type="project" value="UniProtKB-UniRule"/>
</dbReference>
<evidence type="ECO:0000313" key="5">
    <source>
        <dbReference type="EMBL" id="SMC78330.1"/>
    </source>
</evidence>
<feature type="active site" description="Proton acceptor" evidence="3">
    <location>
        <position position="197"/>
    </location>
</feature>
<gene>
    <name evidence="3" type="primary">dapF</name>
    <name evidence="5" type="ORF">SAMN06296427_10816</name>
</gene>
<dbReference type="Pfam" id="PF01678">
    <property type="entry name" value="DAP_epimerase"/>
    <property type="match status" value="2"/>
</dbReference>
<feature type="active site" description="Proton donor" evidence="3">
    <location>
        <position position="73"/>
    </location>
</feature>
<feature type="site" description="Could be important to modulate the pK values of the two catalytic cysteine residues" evidence="3">
    <location>
        <position position="187"/>
    </location>
</feature>
<name>A0A1W2BZL2_9FLAO</name>
<dbReference type="Proteomes" id="UP000192393">
    <property type="component" value="Unassembled WGS sequence"/>
</dbReference>
<feature type="binding site" evidence="3">
    <location>
        <position position="169"/>
    </location>
    <ligand>
        <name>substrate</name>
    </ligand>
</feature>
<keyword evidence="3" id="KW-0028">Amino-acid biosynthesis</keyword>
<accession>A0A1W2BZL2</accession>
<dbReference type="SUPFAM" id="SSF54506">
    <property type="entry name" value="Diaminopimelate epimerase-like"/>
    <property type="match status" value="2"/>
</dbReference>
<dbReference type="OrthoDB" id="9805408at2"/>
<evidence type="ECO:0000256" key="2">
    <source>
        <dbReference type="ARBA" id="ARBA00023235"/>
    </source>
</evidence>
<comment type="pathway">
    <text evidence="3">Amino-acid biosynthesis; L-lysine biosynthesis via DAP pathway; DL-2,6-diaminopimelate from LL-2,6-diaminopimelate: step 1/1.</text>
</comment>
<evidence type="ECO:0000256" key="1">
    <source>
        <dbReference type="ARBA" id="ARBA00010219"/>
    </source>
</evidence>
<feature type="binding site" evidence="3">
    <location>
        <position position="64"/>
    </location>
    <ligand>
        <name>substrate</name>
    </ligand>
</feature>
<feature type="binding site" evidence="3">
    <location>
        <begin position="74"/>
        <end position="75"/>
    </location>
    <ligand>
        <name>substrate</name>
    </ligand>
</feature>
<evidence type="ECO:0000313" key="6">
    <source>
        <dbReference type="Proteomes" id="UP000192393"/>
    </source>
</evidence>
<dbReference type="NCBIfam" id="TIGR00652">
    <property type="entry name" value="DapF"/>
    <property type="match status" value="1"/>
</dbReference>
<feature type="binding site" evidence="3">
    <location>
        <begin position="198"/>
        <end position="199"/>
    </location>
    <ligand>
        <name>substrate</name>
    </ligand>
</feature>
<dbReference type="Gene3D" id="3.10.310.10">
    <property type="entry name" value="Diaminopimelate Epimerase, Chain A, domain 1"/>
    <property type="match status" value="2"/>
</dbReference>
<dbReference type="PANTHER" id="PTHR31689">
    <property type="entry name" value="DIAMINOPIMELATE EPIMERASE, CHLOROPLASTIC"/>
    <property type="match status" value="1"/>
</dbReference>
<dbReference type="RefSeq" id="WP_084017900.1">
    <property type="nucleotide sequence ID" value="NZ_FWXS01000008.1"/>
</dbReference>
<dbReference type="HAMAP" id="MF_00197">
    <property type="entry name" value="DAP_epimerase"/>
    <property type="match status" value="1"/>
</dbReference>
<dbReference type="PANTHER" id="PTHR31689:SF0">
    <property type="entry name" value="DIAMINOPIMELATE EPIMERASE"/>
    <property type="match status" value="1"/>
</dbReference>
<feature type="binding site" evidence="3">
    <location>
        <position position="13"/>
    </location>
    <ligand>
        <name>substrate</name>
    </ligand>
</feature>
<dbReference type="UniPathway" id="UPA00034">
    <property type="reaction ID" value="UER00025"/>
</dbReference>
<dbReference type="EMBL" id="FWXS01000008">
    <property type="protein sequence ID" value="SMC78330.1"/>
    <property type="molecule type" value="Genomic_DNA"/>
</dbReference>
<dbReference type="STRING" id="1434700.SAMN06296427_10816"/>
<evidence type="ECO:0000256" key="3">
    <source>
        <dbReference type="HAMAP-Rule" id="MF_00197"/>
    </source>
</evidence>
<comment type="subcellular location">
    <subcellularLocation>
        <location evidence="3">Cytoplasm</location>
    </subcellularLocation>
</comment>
<dbReference type="AlphaFoldDB" id="A0A1W2BZL2"/>
<keyword evidence="6" id="KW-1185">Reference proteome</keyword>
<comment type="catalytic activity">
    <reaction evidence="3">
        <text>(2S,6S)-2,6-diaminopimelate = meso-2,6-diaminopimelate</text>
        <dbReference type="Rhea" id="RHEA:15393"/>
        <dbReference type="ChEBI" id="CHEBI:57609"/>
        <dbReference type="ChEBI" id="CHEBI:57791"/>
        <dbReference type="EC" id="5.1.1.7"/>
    </reaction>
</comment>
<reference evidence="5 6" key="1">
    <citation type="submission" date="2017-04" db="EMBL/GenBank/DDBJ databases">
        <authorList>
            <person name="Afonso C.L."/>
            <person name="Miller P.J."/>
            <person name="Scott M.A."/>
            <person name="Spackman E."/>
            <person name="Goraichik I."/>
            <person name="Dimitrov K.M."/>
            <person name="Suarez D.L."/>
            <person name="Swayne D.E."/>
        </authorList>
    </citation>
    <scope>NUCLEOTIDE SEQUENCE [LARGE SCALE GENOMIC DNA]</scope>
    <source>
        <strain evidence="5 6">CGMCC 1.12708</strain>
    </source>
</reference>
<keyword evidence="2 3" id="KW-0413">Isomerase</keyword>
<dbReference type="EC" id="5.1.1.7" evidence="3 4"/>
<sequence>MSFNFYKYQGAGNDFVMIDDRNQTFPVSEETIAKLCNRYFGIGGDGLILLQNDAESDFKMVYFNSDGRESTMCGNGGRCVVRFAHNLGLIQNETKFHAIDGIHEAIIEEDKIHLKMTDVLEVFANMDFVFLNTGSPHHVEFVKNVEKVDVQKIGARIRSGEPYFEEGTNVNFIEITGNNSLSIRTYERGVEGETLACGTGVTAAAIAAFETGKLHENEIQVKAVGGNLSVKFERTLAGHYENIWLTGSAEFVFKGEIYF</sequence>
<comment type="caution">
    <text evidence="3">Lacks conserved residue(s) required for the propagation of feature annotation.</text>
</comment>
<comment type="similarity">
    <text evidence="1 3">Belongs to the diaminopimelate epimerase family.</text>
</comment>
<organism evidence="5 6">
    <name type="scientific">Moheibacter sediminis</name>
    <dbReference type="NCBI Taxonomy" id="1434700"/>
    <lineage>
        <taxon>Bacteria</taxon>
        <taxon>Pseudomonadati</taxon>
        <taxon>Bacteroidota</taxon>
        <taxon>Flavobacteriia</taxon>
        <taxon>Flavobacteriales</taxon>
        <taxon>Weeksellaceae</taxon>
        <taxon>Moheibacter</taxon>
    </lineage>
</organism>
<dbReference type="GO" id="GO:0009089">
    <property type="term" value="P:lysine biosynthetic process via diaminopimelate"/>
    <property type="evidence" value="ECO:0007669"/>
    <property type="project" value="UniProtKB-UniRule"/>
</dbReference>
<dbReference type="GO" id="GO:0005829">
    <property type="term" value="C:cytosol"/>
    <property type="evidence" value="ECO:0007669"/>
    <property type="project" value="TreeGrafter"/>
</dbReference>
<feature type="site" description="Could be important to modulate the pK values of the two catalytic cysteine residues" evidence="3">
    <location>
        <position position="137"/>
    </location>
</feature>